<dbReference type="AlphaFoldDB" id="A0A7J6U8V7"/>
<gene>
    <name evidence="1" type="ORF">FOZ62_024286</name>
</gene>
<reference evidence="1 2" key="1">
    <citation type="submission" date="2020-04" db="EMBL/GenBank/DDBJ databases">
        <title>Perkinsus olseni comparative genomics.</title>
        <authorList>
            <person name="Bogema D.R."/>
        </authorList>
    </citation>
    <scope>NUCLEOTIDE SEQUENCE [LARGE SCALE GENOMIC DNA]</scope>
    <source>
        <strain evidence="1">ATCC PRA-205</strain>
    </source>
</reference>
<proteinExistence type="predicted"/>
<organism evidence="1 2">
    <name type="scientific">Perkinsus olseni</name>
    <name type="common">Perkinsus atlanticus</name>
    <dbReference type="NCBI Taxonomy" id="32597"/>
    <lineage>
        <taxon>Eukaryota</taxon>
        <taxon>Sar</taxon>
        <taxon>Alveolata</taxon>
        <taxon>Perkinsozoa</taxon>
        <taxon>Perkinsea</taxon>
        <taxon>Perkinsida</taxon>
        <taxon>Perkinsidae</taxon>
        <taxon>Perkinsus</taxon>
    </lineage>
</organism>
<dbReference type="EMBL" id="JABANM010002079">
    <property type="protein sequence ID" value="KAF4753176.1"/>
    <property type="molecule type" value="Genomic_DNA"/>
</dbReference>
<name>A0A7J6U8V7_PEROL</name>
<evidence type="ECO:0000313" key="2">
    <source>
        <dbReference type="Proteomes" id="UP000574390"/>
    </source>
</evidence>
<evidence type="ECO:0000313" key="1">
    <source>
        <dbReference type="EMBL" id="KAF4753176.1"/>
    </source>
</evidence>
<comment type="caution">
    <text evidence="1">The sequence shown here is derived from an EMBL/GenBank/DDBJ whole genome shotgun (WGS) entry which is preliminary data.</text>
</comment>
<accession>A0A7J6U8V7</accession>
<dbReference type="Proteomes" id="UP000574390">
    <property type="component" value="Unassembled WGS sequence"/>
</dbReference>
<protein>
    <submittedName>
        <fullName evidence="1">Uncharacterized protein</fullName>
    </submittedName>
</protein>
<sequence length="179" mass="20482">MDIKRSSSGIEDTGVDYPPEWSSFYNHAMNVTFCEFGDGRYTPIVDHGRLTIAVNDTTVATNRAYCPRLGDRPAFQISFYSFAVFLQYLPRGVEQRVAPTRVFDPFTTVKTSKFRHQLNRLHSAVGEMETPQNRVFNKHDPVMKELIEGVCSAVITSIKEIFTFEEVCRAYTYLLDEGF</sequence>